<reference evidence="1 2" key="1">
    <citation type="journal article" date="2020" name="Nature">
        <title>Bacterial chemolithoautotrophy via manganese oxidation.</title>
        <authorList>
            <person name="Yu H."/>
            <person name="Leadbetter J.R."/>
        </authorList>
    </citation>
    <scope>NUCLEOTIDE SEQUENCE [LARGE SCALE GENOMIC DNA]</scope>
    <source>
        <strain evidence="1 2">Mn-1</strain>
    </source>
</reference>
<evidence type="ECO:0000313" key="2">
    <source>
        <dbReference type="Proteomes" id="UP000534783"/>
    </source>
</evidence>
<proteinExistence type="predicted"/>
<sequence length="60" mass="6650">MKGFSEGIEIRCIPTETSNPKIAELLADMMDSPVLVVLEVAEAPKSMLAEEKQRSSSRVW</sequence>
<evidence type="ECO:0000313" key="1">
    <source>
        <dbReference type="EMBL" id="NKE70242.1"/>
    </source>
</evidence>
<dbReference type="RefSeq" id="WP_168058508.1">
    <property type="nucleotide sequence ID" value="NZ_VTOW01000001.1"/>
</dbReference>
<comment type="caution">
    <text evidence="1">The sequence shown here is derived from an EMBL/GenBank/DDBJ whole genome shotgun (WGS) entry which is preliminary data.</text>
</comment>
<accession>A0A7X6DN23</accession>
<gene>
    <name evidence="1" type="ORF">MNODULE_05725</name>
</gene>
<name>A0A7X6DN23_9BACT</name>
<organism evidence="1 2">
    <name type="scientific">Candidatus Manganitrophus noduliformans</name>
    <dbReference type="NCBI Taxonomy" id="2606439"/>
    <lineage>
        <taxon>Bacteria</taxon>
        <taxon>Pseudomonadati</taxon>
        <taxon>Nitrospirota</taxon>
        <taxon>Nitrospiria</taxon>
        <taxon>Candidatus Troglogloeales</taxon>
        <taxon>Candidatus Manganitrophaceae</taxon>
        <taxon>Candidatus Manganitrophus</taxon>
    </lineage>
</organism>
<dbReference type="AlphaFoldDB" id="A0A7X6DN23"/>
<dbReference type="Proteomes" id="UP000534783">
    <property type="component" value="Unassembled WGS sequence"/>
</dbReference>
<dbReference type="EMBL" id="VTOW01000001">
    <property type="protein sequence ID" value="NKE70242.1"/>
    <property type="molecule type" value="Genomic_DNA"/>
</dbReference>
<keyword evidence="2" id="KW-1185">Reference proteome</keyword>
<protein>
    <submittedName>
        <fullName evidence="1">Uncharacterized protein</fullName>
    </submittedName>
</protein>